<sequence>MSIQFVSPIPEPMSPNSTRPNIHRHYSVLVNRIAEPNKIFNSLLYPVYAHAPSNATLALKAGILDQRKPFRDVVRRGLELMSSARIQLHDADNICKLVCEEGREAVPHRILVTMIQNAFSLQEDFEEIRCEIDQIFNALQELEENARYMTPRTQIYAQHKPAGYFMNIANWFCFQYILFKLIRMILFVAELLHISRAKRVSSLDMTLAGPLYDSHLMPLLELLKDLQDWLFEPDISQAIEFYIATLRNLQRSGEGVSARNERPYDEPERLRGEFRGTNNPAKIMAALGKWNEALLQLSLAIGRLL</sequence>
<dbReference type="EMBL" id="RBNI01001753">
    <property type="protein sequence ID" value="RUP50026.1"/>
    <property type="molecule type" value="Genomic_DNA"/>
</dbReference>
<evidence type="ECO:0000313" key="1">
    <source>
        <dbReference type="EMBL" id="RUP50026.1"/>
    </source>
</evidence>
<protein>
    <submittedName>
        <fullName evidence="1">Uncharacterized protein</fullName>
    </submittedName>
</protein>
<comment type="caution">
    <text evidence="1">The sequence shown here is derived from an EMBL/GenBank/DDBJ whole genome shotgun (WGS) entry which is preliminary data.</text>
</comment>
<organism evidence="1 2">
    <name type="scientific">Jimgerdemannia flammicorona</name>
    <dbReference type="NCBI Taxonomy" id="994334"/>
    <lineage>
        <taxon>Eukaryota</taxon>
        <taxon>Fungi</taxon>
        <taxon>Fungi incertae sedis</taxon>
        <taxon>Mucoromycota</taxon>
        <taxon>Mucoromycotina</taxon>
        <taxon>Endogonomycetes</taxon>
        <taxon>Endogonales</taxon>
        <taxon>Endogonaceae</taxon>
        <taxon>Jimgerdemannia</taxon>
    </lineage>
</organism>
<dbReference type="AlphaFoldDB" id="A0A433DGV9"/>
<proteinExistence type="predicted"/>
<name>A0A433DGV9_9FUNG</name>
<gene>
    <name evidence="1" type="ORF">BC936DRAFT_140654</name>
</gene>
<evidence type="ECO:0000313" key="2">
    <source>
        <dbReference type="Proteomes" id="UP000268093"/>
    </source>
</evidence>
<dbReference type="Proteomes" id="UP000268093">
    <property type="component" value="Unassembled WGS sequence"/>
</dbReference>
<accession>A0A433DGV9</accession>
<reference evidence="1 2" key="1">
    <citation type="journal article" date="2018" name="New Phytol.">
        <title>Phylogenomics of Endogonaceae and evolution of mycorrhizas within Mucoromycota.</title>
        <authorList>
            <person name="Chang Y."/>
            <person name="Desiro A."/>
            <person name="Na H."/>
            <person name="Sandor L."/>
            <person name="Lipzen A."/>
            <person name="Clum A."/>
            <person name="Barry K."/>
            <person name="Grigoriev I.V."/>
            <person name="Martin F.M."/>
            <person name="Stajich J.E."/>
            <person name="Smith M.E."/>
            <person name="Bonito G."/>
            <person name="Spatafora J.W."/>
        </authorList>
    </citation>
    <scope>NUCLEOTIDE SEQUENCE [LARGE SCALE GENOMIC DNA]</scope>
    <source>
        <strain evidence="1 2">GMNB39</strain>
    </source>
</reference>
<keyword evidence="2" id="KW-1185">Reference proteome</keyword>